<dbReference type="PROSITE" id="PS00086">
    <property type="entry name" value="CYTOCHROME_P450"/>
    <property type="match status" value="1"/>
</dbReference>
<dbReference type="PANTHER" id="PTHR24291:SF189">
    <property type="entry name" value="CYTOCHROME P450 4C3-RELATED"/>
    <property type="match status" value="1"/>
</dbReference>
<dbReference type="PRINTS" id="PR00385">
    <property type="entry name" value="P450"/>
</dbReference>
<dbReference type="InterPro" id="IPR050196">
    <property type="entry name" value="Cytochrome_P450_Monoox"/>
</dbReference>
<evidence type="ECO:0000313" key="17">
    <source>
        <dbReference type="Proteomes" id="UP000069272"/>
    </source>
</evidence>
<evidence type="ECO:0000256" key="5">
    <source>
        <dbReference type="ARBA" id="ARBA00010617"/>
    </source>
</evidence>
<evidence type="ECO:0000256" key="3">
    <source>
        <dbReference type="ARBA" id="ARBA00004174"/>
    </source>
</evidence>
<keyword evidence="8" id="KW-0256">Endoplasmic reticulum</keyword>
<dbReference type="GO" id="GO:0005506">
    <property type="term" value="F:iron ion binding"/>
    <property type="evidence" value="ECO:0007669"/>
    <property type="project" value="InterPro"/>
</dbReference>
<evidence type="ECO:0000256" key="14">
    <source>
        <dbReference type="PIRSR" id="PIRSR602401-1"/>
    </source>
</evidence>
<dbReference type="InterPro" id="IPR036396">
    <property type="entry name" value="Cyt_P450_sf"/>
</dbReference>
<keyword evidence="17" id="KW-1185">Reference proteome</keyword>
<keyword evidence="12 15" id="KW-0503">Monooxygenase</keyword>
<accession>A0A182FZX8</accession>
<dbReference type="InterPro" id="IPR001128">
    <property type="entry name" value="Cyt_P450"/>
</dbReference>
<dbReference type="PRINTS" id="PR00463">
    <property type="entry name" value="EP450I"/>
</dbReference>
<dbReference type="Pfam" id="PF00067">
    <property type="entry name" value="p450"/>
    <property type="match status" value="1"/>
</dbReference>
<evidence type="ECO:0000256" key="4">
    <source>
        <dbReference type="ARBA" id="ARBA00004406"/>
    </source>
</evidence>
<dbReference type="InterPro" id="IPR017972">
    <property type="entry name" value="Cyt_P450_CS"/>
</dbReference>
<comment type="function">
    <text evidence="2">May be involved in the metabolism of insect hormones and in the breakdown of synthetic insecticides.</text>
</comment>
<evidence type="ECO:0000256" key="9">
    <source>
        <dbReference type="ARBA" id="ARBA00022848"/>
    </source>
</evidence>
<comment type="similarity">
    <text evidence="5 15">Belongs to the cytochrome P450 family.</text>
</comment>
<proteinExistence type="inferred from homology"/>
<dbReference type="VEuPathDB" id="VectorBase:AALB20_030364"/>
<evidence type="ECO:0000313" key="16">
    <source>
        <dbReference type="EnsemblMetazoa" id="AALB015560-PA"/>
    </source>
</evidence>
<reference evidence="16 17" key="1">
    <citation type="journal article" date="2017" name="G3 (Bethesda)">
        <title>The Physical Genome Mapping of Anopheles albimanus Corrected Scaffold Misassemblies and Identified Interarm Rearrangements in Genus Anopheles.</title>
        <authorList>
            <person name="Artemov G.N."/>
            <person name="Peery A.N."/>
            <person name="Jiang X."/>
            <person name="Tu Z."/>
            <person name="Stegniy V.N."/>
            <person name="Sharakhova M.V."/>
            <person name="Sharakhov I.V."/>
        </authorList>
    </citation>
    <scope>NUCLEOTIDE SEQUENCE [LARGE SCALE GENOMIC DNA]</scope>
    <source>
        <strain evidence="16 17">ALBI9_A</strain>
    </source>
</reference>
<protein>
    <submittedName>
        <fullName evidence="16">Uncharacterized protein</fullName>
    </submittedName>
</protein>
<keyword evidence="10 15" id="KW-0560">Oxidoreductase</keyword>
<dbReference type="STRING" id="7167.A0A182FZX8"/>
<evidence type="ECO:0000256" key="15">
    <source>
        <dbReference type="RuleBase" id="RU000461"/>
    </source>
</evidence>
<evidence type="ECO:0000256" key="6">
    <source>
        <dbReference type="ARBA" id="ARBA00022617"/>
    </source>
</evidence>
<evidence type="ECO:0000256" key="11">
    <source>
        <dbReference type="ARBA" id="ARBA00023004"/>
    </source>
</evidence>
<dbReference type="InterPro" id="IPR002401">
    <property type="entry name" value="Cyt_P450_E_grp-I"/>
</dbReference>
<feature type="binding site" description="axial binding residue" evidence="14">
    <location>
        <position position="434"/>
    </location>
    <ligand>
        <name>heme</name>
        <dbReference type="ChEBI" id="CHEBI:30413"/>
    </ligand>
    <ligandPart>
        <name>Fe</name>
        <dbReference type="ChEBI" id="CHEBI:18248"/>
    </ligandPart>
</feature>
<evidence type="ECO:0000256" key="2">
    <source>
        <dbReference type="ARBA" id="ARBA00003690"/>
    </source>
</evidence>
<dbReference type="GO" id="GO:0005789">
    <property type="term" value="C:endoplasmic reticulum membrane"/>
    <property type="evidence" value="ECO:0007669"/>
    <property type="project" value="UniProtKB-SubCell"/>
</dbReference>
<dbReference type="Gene3D" id="1.10.630.10">
    <property type="entry name" value="Cytochrome P450"/>
    <property type="match status" value="1"/>
</dbReference>
<dbReference type="PANTHER" id="PTHR24291">
    <property type="entry name" value="CYTOCHROME P450 FAMILY 4"/>
    <property type="match status" value="1"/>
</dbReference>
<reference evidence="16" key="2">
    <citation type="submission" date="2022-08" db="UniProtKB">
        <authorList>
            <consortium name="EnsemblMetazoa"/>
        </authorList>
    </citation>
    <scope>IDENTIFICATION</scope>
    <source>
        <strain evidence="16">STECLA/ALBI9_A</strain>
    </source>
</reference>
<evidence type="ECO:0000256" key="10">
    <source>
        <dbReference type="ARBA" id="ARBA00023002"/>
    </source>
</evidence>
<dbReference type="VEuPathDB" id="VectorBase:AALB015560"/>
<evidence type="ECO:0000256" key="12">
    <source>
        <dbReference type="ARBA" id="ARBA00023033"/>
    </source>
</evidence>
<dbReference type="EnsemblMetazoa" id="AALB015560-RA">
    <property type="protein sequence ID" value="AALB015560-PA"/>
    <property type="gene ID" value="AALB015560"/>
</dbReference>
<dbReference type="AlphaFoldDB" id="A0A182FZX8"/>
<keyword evidence="13" id="KW-0472">Membrane</keyword>
<sequence>MIHTIVQCLLFLFAIYCYRAWRNRRMWQLLEKIPGPTSIPLIGSVYILPGTDTSTYFRLLQQLSTTYGSLYRVWLGPKPVIIVNSAEHARTILTSPITLGKARFYRFIPLPGIFSLPVQQWRTHRKLIQPSFNLSILQSYVPLFEQKANVMISNLAAKVDTAEPFDIYRFTARCTLDMICATSLGIDMHFQEMPSCSYLEILEELFELVTVRTVNVLLHADWLYRWTSVYKAESQALKEFRRPAKDILQRKSSAEGHDNIPQQLSFKSLLEQLYRTMRKDGHADLEAIENEVNTMIFAGTETSASAVANTLLLLAMHPAIQEQVACEIRQNICSSMEGIYYGTLQKLVYLEMVLKESLRLLPIALVVGRKTTQEVTLGNLILPAGIDVVIDVYNIQRNPTYWGADADEFRPERFSANDYNRMAFLAFSVGSRNCIGMQYAWISMKIMLIKILAAYRLETDLELKDLNMKIALTMKITDGHMIRLTRR</sequence>
<keyword evidence="11 14" id="KW-0408">Iron</keyword>
<comment type="subcellular location">
    <subcellularLocation>
        <location evidence="4">Endoplasmic reticulum membrane</location>
        <topology evidence="4">Peripheral membrane protein</topology>
    </subcellularLocation>
    <subcellularLocation>
        <location evidence="3">Microsome membrane</location>
        <topology evidence="3">Peripheral membrane protein</topology>
    </subcellularLocation>
</comment>
<evidence type="ECO:0000256" key="7">
    <source>
        <dbReference type="ARBA" id="ARBA00022723"/>
    </source>
</evidence>
<comment type="cofactor">
    <cofactor evidence="1 14">
        <name>heme</name>
        <dbReference type="ChEBI" id="CHEBI:30413"/>
    </cofactor>
</comment>
<dbReference type="GO" id="GO:0020037">
    <property type="term" value="F:heme binding"/>
    <property type="evidence" value="ECO:0007669"/>
    <property type="project" value="InterPro"/>
</dbReference>
<keyword evidence="9" id="KW-0492">Microsome</keyword>
<evidence type="ECO:0000256" key="8">
    <source>
        <dbReference type="ARBA" id="ARBA00022824"/>
    </source>
</evidence>
<keyword evidence="6 14" id="KW-0349">Heme</keyword>
<keyword evidence="7 14" id="KW-0479">Metal-binding</keyword>
<evidence type="ECO:0000256" key="13">
    <source>
        <dbReference type="ARBA" id="ARBA00023136"/>
    </source>
</evidence>
<dbReference type="GO" id="GO:0004497">
    <property type="term" value="F:monooxygenase activity"/>
    <property type="evidence" value="ECO:0007669"/>
    <property type="project" value="UniProtKB-KW"/>
</dbReference>
<dbReference type="SUPFAM" id="SSF48264">
    <property type="entry name" value="Cytochrome P450"/>
    <property type="match status" value="1"/>
</dbReference>
<evidence type="ECO:0000256" key="1">
    <source>
        <dbReference type="ARBA" id="ARBA00001971"/>
    </source>
</evidence>
<organism evidence="16 17">
    <name type="scientific">Anopheles albimanus</name>
    <name type="common">New world malaria mosquito</name>
    <dbReference type="NCBI Taxonomy" id="7167"/>
    <lineage>
        <taxon>Eukaryota</taxon>
        <taxon>Metazoa</taxon>
        <taxon>Ecdysozoa</taxon>
        <taxon>Arthropoda</taxon>
        <taxon>Hexapoda</taxon>
        <taxon>Insecta</taxon>
        <taxon>Pterygota</taxon>
        <taxon>Neoptera</taxon>
        <taxon>Endopterygota</taxon>
        <taxon>Diptera</taxon>
        <taxon>Nematocera</taxon>
        <taxon>Culicoidea</taxon>
        <taxon>Culicidae</taxon>
        <taxon>Anophelinae</taxon>
        <taxon>Anopheles</taxon>
    </lineage>
</organism>
<dbReference type="Proteomes" id="UP000069272">
    <property type="component" value="Chromosome 2R"/>
</dbReference>
<dbReference type="GO" id="GO:0016705">
    <property type="term" value="F:oxidoreductase activity, acting on paired donors, with incorporation or reduction of molecular oxygen"/>
    <property type="evidence" value="ECO:0007669"/>
    <property type="project" value="InterPro"/>
</dbReference>
<name>A0A182FZX8_ANOAL</name>